<keyword evidence="8 11" id="KW-1133">Transmembrane helix</keyword>
<dbReference type="Pfam" id="PF02699">
    <property type="entry name" value="YajC"/>
    <property type="match status" value="1"/>
</dbReference>
<dbReference type="GO" id="GO:0005886">
    <property type="term" value="C:plasma membrane"/>
    <property type="evidence" value="ECO:0007669"/>
    <property type="project" value="UniProtKB-SubCell"/>
</dbReference>
<evidence type="ECO:0000256" key="2">
    <source>
        <dbReference type="ARBA" id="ARBA00006742"/>
    </source>
</evidence>
<keyword evidence="5" id="KW-1003">Cell membrane</keyword>
<proteinExistence type="inferred from homology"/>
<evidence type="ECO:0000256" key="11">
    <source>
        <dbReference type="SAM" id="Phobius"/>
    </source>
</evidence>
<dbReference type="SMART" id="SM01323">
    <property type="entry name" value="YajC"/>
    <property type="match status" value="1"/>
</dbReference>
<dbReference type="GO" id="GO:0015031">
    <property type="term" value="P:protein transport"/>
    <property type="evidence" value="ECO:0007669"/>
    <property type="project" value="UniProtKB-KW"/>
</dbReference>
<keyword evidence="4" id="KW-0813">Transport</keyword>
<evidence type="ECO:0000256" key="9">
    <source>
        <dbReference type="ARBA" id="ARBA00023010"/>
    </source>
</evidence>
<comment type="similarity">
    <text evidence="2">Belongs to the YajC family.</text>
</comment>
<dbReference type="InterPro" id="IPR003849">
    <property type="entry name" value="Preprotein_translocase_YajC"/>
</dbReference>
<dbReference type="AlphaFoldDB" id="A0A2T2YEJ8"/>
<evidence type="ECO:0000256" key="8">
    <source>
        <dbReference type="ARBA" id="ARBA00022989"/>
    </source>
</evidence>
<dbReference type="PANTHER" id="PTHR33909">
    <property type="entry name" value="SEC TRANSLOCON ACCESSORY COMPLEX SUBUNIT YAJC"/>
    <property type="match status" value="1"/>
</dbReference>
<feature type="transmembrane region" description="Helical" evidence="11">
    <location>
        <begin position="14"/>
        <end position="32"/>
    </location>
</feature>
<dbReference type="PRINTS" id="PR01853">
    <property type="entry name" value="YAJCTRNLCASE"/>
</dbReference>
<evidence type="ECO:0000256" key="4">
    <source>
        <dbReference type="ARBA" id="ARBA00022448"/>
    </source>
</evidence>
<name>A0A2T2YEJ8_9BACT</name>
<reference evidence="12 13" key="1">
    <citation type="submission" date="2018-03" db="EMBL/GenBank/DDBJ databases">
        <title>Adhaeribacter sp. HMF7605 Genome sequencing and assembly.</title>
        <authorList>
            <person name="Kang H."/>
            <person name="Kang J."/>
            <person name="Cha I."/>
            <person name="Kim H."/>
            <person name="Joh K."/>
        </authorList>
    </citation>
    <scope>NUCLEOTIDE SEQUENCE [LARGE SCALE GENOMIC DNA]</scope>
    <source>
        <strain evidence="12 13">HMF7605</strain>
    </source>
</reference>
<evidence type="ECO:0000313" key="12">
    <source>
        <dbReference type="EMBL" id="PSR53940.1"/>
    </source>
</evidence>
<dbReference type="RefSeq" id="WP_106929087.1">
    <property type="nucleotide sequence ID" value="NZ_PYFT01000001.1"/>
</dbReference>
<dbReference type="EMBL" id="PYFT01000001">
    <property type="protein sequence ID" value="PSR53940.1"/>
    <property type="molecule type" value="Genomic_DNA"/>
</dbReference>
<comment type="subcellular location">
    <subcellularLocation>
        <location evidence="1">Cell membrane</location>
        <topology evidence="1">Single-pass membrane protein</topology>
    </subcellularLocation>
</comment>
<dbReference type="NCBIfam" id="TIGR00739">
    <property type="entry name" value="yajC"/>
    <property type="match status" value="1"/>
</dbReference>
<keyword evidence="10 11" id="KW-0472">Membrane</keyword>
<evidence type="ECO:0000256" key="5">
    <source>
        <dbReference type="ARBA" id="ARBA00022475"/>
    </source>
</evidence>
<protein>
    <recommendedName>
        <fullName evidence="3">Sec translocon accessory complex subunit YajC</fullName>
    </recommendedName>
</protein>
<evidence type="ECO:0000313" key="13">
    <source>
        <dbReference type="Proteomes" id="UP000240357"/>
    </source>
</evidence>
<keyword evidence="7" id="KW-0653">Protein transport</keyword>
<sequence length="102" mass="11493">MWHLLLQINTPNNLSNILFIGAIVLVFYFFMIRPQQKKVSDAKKFRESLSKGMNVVTIGGLHGKLVEISDTTVWIEVDKGLRLKFDKSAIAVESTTKANEKA</sequence>
<dbReference type="Proteomes" id="UP000240357">
    <property type="component" value="Unassembled WGS sequence"/>
</dbReference>
<keyword evidence="13" id="KW-1185">Reference proteome</keyword>
<dbReference type="PANTHER" id="PTHR33909:SF1">
    <property type="entry name" value="SEC TRANSLOCON ACCESSORY COMPLEX SUBUNIT YAJC"/>
    <property type="match status" value="1"/>
</dbReference>
<gene>
    <name evidence="12" type="primary">yajC</name>
    <name evidence="12" type="ORF">AHMF7605_10630</name>
</gene>
<evidence type="ECO:0000256" key="7">
    <source>
        <dbReference type="ARBA" id="ARBA00022927"/>
    </source>
</evidence>
<keyword evidence="9" id="KW-0811">Translocation</keyword>
<evidence type="ECO:0000256" key="10">
    <source>
        <dbReference type="ARBA" id="ARBA00023136"/>
    </source>
</evidence>
<keyword evidence="6 11" id="KW-0812">Transmembrane</keyword>
<comment type="caution">
    <text evidence="12">The sequence shown here is derived from an EMBL/GenBank/DDBJ whole genome shotgun (WGS) entry which is preliminary data.</text>
</comment>
<evidence type="ECO:0000256" key="3">
    <source>
        <dbReference type="ARBA" id="ARBA00014962"/>
    </source>
</evidence>
<evidence type="ECO:0000256" key="1">
    <source>
        <dbReference type="ARBA" id="ARBA00004162"/>
    </source>
</evidence>
<accession>A0A2T2YEJ8</accession>
<dbReference type="OrthoDB" id="9800132at2"/>
<evidence type="ECO:0000256" key="6">
    <source>
        <dbReference type="ARBA" id="ARBA00022692"/>
    </source>
</evidence>
<organism evidence="12 13">
    <name type="scientific">Adhaeribacter arboris</name>
    <dbReference type="NCBI Taxonomy" id="2072846"/>
    <lineage>
        <taxon>Bacteria</taxon>
        <taxon>Pseudomonadati</taxon>
        <taxon>Bacteroidota</taxon>
        <taxon>Cytophagia</taxon>
        <taxon>Cytophagales</taxon>
        <taxon>Hymenobacteraceae</taxon>
        <taxon>Adhaeribacter</taxon>
    </lineage>
</organism>